<evidence type="ECO:0000313" key="2">
    <source>
        <dbReference type="EMBL" id="MEL0628933.1"/>
    </source>
</evidence>
<dbReference type="InterPro" id="IPR011008">
    <property type="entry name" value="Dimeric_a/b-barrel"/>
</dbReference>
<dbReference type="RefSeq" id="WP_341596947.1">
    <property type="nucleotide sequence ID" value="NZ_JBAKAZ010000011.1"/>
</dbReference>
<keyword evidence="3" id="KW-1185">Reference proteome</keyword>
<feature type="domain" description="ABM" evidence="1">
    <location>
        <begin position="5"/>
        <end position="99"/>
    </location>
</feature>
<dbReference type="EMBL" id="JBAKAZ010000011">
    <property type="protein sequence ID" value="MEL0628933.1"/>
    <property type="molecule type" value="Genomic_DNA"/>
</dbReference>
<proteinExistence type="predicted"/>
<keyword evidence="2" id="KW-0503">Monooxygenase</keyword>
<dbReference type="Pfam" id="PF03992">
    <property type="entry name" value="ABM"/>
    <property type="match status" value="1"/>
</dbReference>
<evidence type="ECO:0000259" key="1">
    <source>
        <dbReference type="PROSITE" id="PS51725"/>
    </source>
</evidence>
<comment type="caution">
    <text evidence="2">The sequence shown here is derived from an EMBL/GenBank/DDBJ whole genome shotgun (WGS) entry which is preliminary data.</text>
</comment>
<dbReference type="Gene3D" id="3.30.70.100">
    <property type="match status" value="1"/>
</dbReference>
<protein>
    <submittedName>
        <fullName evidence="2">Antibiotic biosynthesis monooxygenase</fullName>
    </submittedName>
</protein>
<dbReference type="InterPro" id="IPR007138">
    <property type="entry name" value="ABM_dom"/>
</dbReference>
<name>A0ABU9GNQ4_9GAMM</name>
<organism evidence="2 3">
    <name type="scientific">Psychromonas aquatilis</name>
    <dbReference type="NCBI Taxonomy" id="2005072"/>
    <lineage>
        <taxon>Bacteria</taxon>
        <taxon>Pseudomonadati</taxon>
        <taxon>Pseudomonadota</taxon>
        <taxon>Gammaproteobacteria</taxon>
        <taxon>Alteromonadales</taxon>
        <taxon>Psychromonadaceae</taxon>
        <taxon>Psychromonas</taxon>
    </lineage>
</organism>
<sequence>MSQKIYCIAMFRAKPGKEDELFKVLQSLEPNAHREDGCIQYLATRQIENPFATGESFPLVFNEIWANKAAFEAHCQRKEIVAFFEQHCVAEDGLVEAHNVCAYSDQPANFDAPQL</sequence>
<gene>
    <name evidence="2" type="ORF">V6256_04850</name>
</gene>
<evidence type="ECO:0000313" key="3">
    <source>
        <dbReference type="Proteomes" id="UP001369082"/>
    </source>
</evidence>
<dbReference type="PROSITE" id="PS51725">
    <property type="entry name" value="ABM"/>
    <property type="match status" value="1"/>
</dbReference>
<dbReference type="GO" id="GO:0004497">
    <property type="term" value="F:monooxygenase activity"/>
    <property type="evidence" value="ECO:0007669"/>
    <property type="project" value="UniProtKB-KW"/>
</dbReference>
<keyword evidence="2" id="KW-0560">Oxidoreductase</keyword>
<dbReference type="Proteomes" id="UP001369082">
    <property type="component" value="Unassembled WGS sequence"/>
</dbReference>
<accession>A0ABU9GNQ4</accession>
<reference evidence="2 3" key="1">
    <citation type="submission" date="2024-02" db="EMBL/GenBank/DDBJ databases">
        <title>Bacteria isolated from the canopy kelp, Nereocystis luetkeana.</title>
        <authorList>
            <person name="Pfister C.A."/>
            <person name="Younker I.T."/>
            <person name="Light S.H."/>
        </authorList>
    </citation>
    <scope>NUCLEOTIDE SEQUENCE [LARGE SCALE GENOMIC DNA]</scope>
    <source>
        <strain evidence="2 3">TI.1.05</strain>
    </source>
</reference>
<dbReference type="SUPFAM" id="SSF54909">
    <property type="entry name" value="Dimeric alpha+beta barrel"/>
    <property type="match status" value="1"/>
</dbReference>